<evidence type="ECO:0000313" key="3">
    <source>
        <dbReference type="EMBL" id="PIE34258.1"/>
    </source>
</evidence>
<feature type="transmembrane region" description="Helical" evidence="1">
    <location>
        <begin position="21"/>
        <end position="40"/>
    </location>
</feature>
<evidence type="ECO:0000259" key="2">
    <source>
        <dbReference type="Pfam" id="PF02698"/>
    </source>
</evidence>
<proteinExistence type="predicted"/>
<dbReference type="EMBL" id="PDSL01000021">
    <property type="protein sequence ID" value="PIE34258.1"/>
    <property type="molecule type" value="Genomic_DNA"/>
</dbReference>
<name>A0A2G6KF00_9ACTN</name>
<evidence type="ECO:0000313" key="4">
    <source>
        <dbReference type="Proteomes" id="UP000230914"/>
    </source>
</evidence>
<feature type="domain" description="DUF218" evidence="2">
    <location>
        <begin position="58"/>
        <end position="189"/>
    </location>
</feature>
<dbReference type="InterPro" id="IPR051599">
    <property type="entry name" value="Cell_Envelope_Assoc"/>
</dbReference>
<protein>
    <recommendedName>
        <fullName evidence="2">DUF218 domain-containing protein</fullName>
    </recommendedName>
</protein>
<dbReference type="InterPro" id="IPR014729">
    <property type="entry name" value="Rossmann-like_a/b/a_fold"/>
</dbReference>
<dbReference type="PANTHER" id="PTHR30336">
    <property type="entry name" value="INNER MEMBRANE PROTEIN, PROBABLE PERMEASE"/>
    <property type="match status" value="1"/>
</dbReference>
<keyword evidence="1" id="KW-1133">Transmembrane helix</keyword>
<dbReference type="Gene3D" id="3.40.50.620">
    <property type="entry name" value="HUPs"/>
    <property type="match status" value="1"/>
</dbReference>
<organism evidence="3 4">
    <name type="scientific">Ilumatobacter coccineus</name>
    <dbReference type="NCBI Taxonomy" id="467094"/>
    <lineage>
        <taxon>Bacteria</taxon>
        <taxon>Bacillati</taxon>
        <taxon>Actinomycetota</taxon>
        <taxon>Acidimicrobiia</taxon>
        <taxon>Acidimicrobiales</taxon>
        <taxon>Ilumatobacteraceae</taxon>
        <taxon>Ilumatobacter</taxon>
    </lineage>
</organism>
<dbReference type="AlphaFoldDB" id="A0A2G6KF00"/>
<dbReference type="CDD" id="cd06259">
    <property type="entry name" value="YdcF-like"/>
    <property type="match status" value="1"/>
</dbReference>
<dbReference type="Pfam" id="PF02698">
    <property type="entry name" value="DUF218"/>
    <property type="match status" value="1"/>
</dbReference>
<evidence type="ECO:0000256" key="1">
    <source>
        <dbReference type="SAM" id="Phobius"/>
    </source>
</evidence>
<dbReference type="InterPro" id="IPR003848">
    <property type="entry name" value="DUF218"/>
</dbReference>
<accession>A0A2G6KF00</accession>
<keyword evidence="1" id="KW-0472">Membrane</keyword>
<reference evidence="3 4" key="1">
    <citation type="submission" date="2017-10" db="EMBL/GenBank/DDBJ databases">
        <title>Novel microbial diversity and functional potential in the marine mammal oral microbiome.</title>
        <authorList>
            <person name="Dudek N.K."/>
            <person name="Sun C.L."/>
            <person name="Burstein D."/>
            <person name="Kantor R.S."/>
            <person name="Aliaga Goltsman D.S."/>
            <person name="Bik E.M."/>
            <person name="Thomas B.C."/>
            <person name="Banfield J.F."/>
            <person name="Relman D.A."/>
        </authorList>
    </citation>
    <scope>NUCLEOTIDE SEQUENCE [LARGE SCALE GENOMIC DNA]</scope>
    <source>
        <strain evidence="3">DOLJORAL78_61_10</strain>
    </source>
</reference>
<comment type="caution">
    <text evidence="3">The sequence shown here is derived from an EMBL/GenBank/DDBJ whole genome shotgun (WGS) entry which is preliminary data.</text>
</comment>
<dbReference type="Proteomes" id="UP000230914">
    <property type="component" value="Unassembled WGS sequence"/>
</dbReference>
<gene>
    <name evidence="3" type="ORF">CSA55_01270</name>
</gene>
<dbReference type="GO" id="GO:0005886">
    <property type="term" value="C:plasma membrane"/>
    <property type="evidence" value="ECO:0007669"/>
    <property type="project" value="TreeGrafter"/>
</dbReference>
<keyword evidence="1" id="KW-0812">Transmembrane</keyword>
<sequence length="220" mass="23080">MAESATRFVPLRGWQRVVLPLRWWKVLVAVLVVLVAYYAVTFVQVVTTGRQHGAGPADVIVVMGAAQYDGRPSWIFANRLDHAAALWSEGVAPQIVVVGGRRGGDRFSEGEAGRTYLIANGIPDTAVVGIGEGATTYESLKAAAPVLTSDPGNKVVIVTDPYHALRAVATARQLGVNASAAATPTTYLSGGAQFRRQAAEAGVVALGRVVGFGRLSGLSR</sequence>
<dbReference type="PANTHER" id="PTHR30336:SF20">
    <property type="entry name" value="DUF218 DOMAIN-CONTAINING PROTEIN"/>
    <property type="match status" value="1"/>
</dbReference>